<proteinExistence type="predicted"/>
<feature type="region of interest" description="Disordered" evidence="1">
    <location>
        <begin position="178"/>
        <end position="216"/>
    </location>
</feature>
<dbReference type="EMBL" id="BGZK01002012">
    <property type="protein sequence ID" value="GBP89596.1"/>
    <property type="molecule type" value="Genomic_DNA"/>
</dbReference>
<name>A0A4C1ZM73_EUMVA</name>
<organism evidence="2 3">
    <name type="scientific">Eumeta variegata</name>
    <name type="common">Bagworm moth</name>
    <name type="synonym">Eumeta japonica</name>
    <dbReference type="NCBI Taxonomy" id="151549"/>
    <lineage>
        <taxon>Eukaryota</taxon>
        <taxon>Metazoa</taxon>
        <taxon>Ecdysozoa</taxon>
        <taxon>Arthropoda</taxon>
        <taxon>Hexapoda</taxon>
        <taxon>Insecta</taxon>
        <taxon>Pterygota</taxon>
        <taxon>Neoptera</taxon>
        <taxon>Endopterygota</taxon>
        <taxon>Lepidoptera</taxon>
        <taxon>Glossata</taxon>
        <taxon>Ditrysia</taxon>
        <taxon>Tineoidea</taxon>
        <taxon>Psychidae</taxon>
        <taxon>Oiketicinae</taxon>
        <taxon>Eumeta</taxon>
    </lineage>
</organism>
<evidence type="ECO:0000256" key="1">
    <source>
        <dbReference type="SAM" id="MobiDB-lite"/>
    </source>
</evidence>
<evidence type="ECO:0000313" key="3">
    <source>
        <dbReference type="Proteomes" id="UP000299102"/>
    </source>
</evidence>
<accession>A0A4C1ZM73</accession>
<dbReference type="Proteomes" id="UP000299102">
    <property type="component" value="Unassembled WGS sequence"/>
</dbReference>
<keyword evidence="3" id="KW-1185">Reference proteome</keyword>
<sequence length="216" mass="23739">VTVGLPYADAVAVFIRMVTSANRCGSCSMRSSADARVLNLGVNYSKVQFSFDIDSYSNVALDSEHNLSPFHASFPVYPIRSLNFVSGRSPFRAVESSHDQTSVRYPISSQEAVDAPVTRLRLRGSVGGCDHLLFDAEIGQNEVSHIRNNKIATEASDLHDYIILYLIPYTDHPLHSTRSDAVGTEPVTRLPTQSNGCRNVASKRPPRLTEQDQLSA</sequence>
<evidence type="ECO:0000313" key="2">
    <source>
        <dbReference type="EMBL" id="GBP89596.1"/>
    </source>
</evidence>
<reference evidence="2 3" key="1">
    <citation type="journal article" date="2019" name="Commun. Biol.">
        <title>The bagworm genome reveals a unique fibroin gene that provides high tensile strength.</title>
        <authorList>
            <person name="Kono N."/>
            <person name="Nakamura H."/>
            <person name="Ohtoshi R."/>
            <person name="Tomita M."/>
            <person name="Numata K."/>
            <person name="Arakawa K."/>
        </authorList>
    </citation>
    <scope>NUCLEOTIDE SEQUENCE [LARGE SCALE GENOMIC DNA]</scope>
</reference>
<gene>
    <name evidence="2" type="ORF">EVAR_66862_1</name>
</gene>
<comment type="caution">
    <text evidence="2">The sequence shown here is derived from an EMBL/GenBank/DDBJ whole genome shotgun (WGS) entry which is preliminary data.</text>
</comment>
<dbReference type="AlphaFoldDB" id="A0A4C1ZM73"/>
<feature type="non-terminal residue" evidence="2">
    <location>
        <position position="1"/>
    </location>
</feature>
<protein>
    <submittedName>
        <fullName evidence="2">Uncharacterized protein</fullName>
    </submittedName>
</protein>